<evidence type="ECO:0000313" key="2">
    <source>
        <dbReference type="EMBL" id="KAH8696345.1"/>
    </source>
</evidence>
<dbReference type="RefSeq" id="XP_046071283.1">
    <property type="nucleotide sequence ID" value="XM_046216362.1"/>
</dbReference>
<feature type="compositionally biased region" description="Polar residues" evidence="1">
    <location>
        <begin position="101"/>
        <end position="111"/>
    </location>
</feature>
<evidence type="ECO:0000313" key="3">
    <source>
        <dbReference type="Proteomes" id="UP001201262"/>
    </source>
</evidence>
<sequence>MPVRRQTTPITLEELPVDTYESDMPLGSDDELDERARAAKRRRIETLGNSYLQGKPLFIASASLRGPFDSGWINPWKKNRRQLSNEVVSTRRRDRDRRNEATNTASINTGKVSDRHYRGNSVPSTPAFHGQQQRSPSVVESPTSRLKEPSSAAALARDAWLKKKMRTADIQHYDPPTSPSSRYSDVRVTGNKKRLKVPDGKGEVELIGRTNSGQRNAPRVQQLESASNGIRNAPSSIDHRFISAGQTHQGPLSKGSRTRGASNIQNGESQALKNSGHGGYLRATQTPHDLHKPIIPTSSPSVRIVPPSSHLPEFKYRLPKNQLNREPAEHDGSVVQSETTFRDDHLQELSLDKNPHSSYPILDDSSSRVVSTGAQANCGTMEASETKALNSGTSEKIPSAQVVSRPIPNPDNFISLHSTELRVFTETGINPGGEGEELSTQEALQLAQKSFQEDFATPGGEIITLSQTSNRGNWPAKLITPFCRVNAFQSDLELQVPNEKRPDELAQNFDTQAMIASVTPFSAGTWKKEDNWQHQKPCSSTKISSSNLKKKASFAVSQLSSQSADPARTPLKLHPQTLEYDSFPALPLTLSVTTPATEQQDGQQLIDPFDLSQVIQDAGSWLQQSWK</sequence>
<feature type="region of interest" description="Disordered" evidence="1">
    <location>
        <begin position="82"/>
        <end position="152"/>
    </location>
</feature>
<protein>
    <submittedName>
        <fullName evidence="2">Uncharacterized protein</fullName>
    </submittedName>
</protein>
<feature type="compositionally biased region" description="Basic and acidic residues" evidence="1">
    <location>
        <begin position="89"/>
        <end position="100"/>
    </location>
</feature>
<name>A0AAD4KT22_9EURO</name>
<dbReference type="AlphaFoldDB" id="A0AAD4KT22"/>
<gene>
    <name evidence="2" type="ORF">BGW36DRAFT_380736</name>
</gene>
<dbReference type="EMBL" id="JAJTJA010000007">
    <property type="protein sequence ID" value="KAH8696345.1"/>
    <property type="molecule type" value="Genomic_DNA"/>
</dbReference>
<organism evidence="2 3">
    <name type="scientific">Talaromyces proteolyticus</name>
    <dbReference type="NCBI Taxonomy" id="1131652"/>
    <lineage>
        <taxon>Eukaryota</taxon>
        <taxon>Fungi</taxon>
        <taxon>Dikarya</taxon>
        <taxon>Ascomycota</taxon>
        <taxon>Pezizomycotina</taxon>
        <taxon>Eurotiomycetes</taxon>
        <taxon>Eurotiomycetidae</taxon>
        <taxon>Eurotiales</taxon>
        <taxon>Trichocomaceae</taxon>
        <taxon>Talaromyces</taxon>
        <taxon>Talaromyces sect. Bacilispori</taxon>
    </lineage>
</organism>
<dbReference type="GeneID" id="70246649"/>
<feature type="compositionally biased region" description="Polar residues" evidence="1">
    <location>
        <begin position="1"/>
        <end position="10"/>
    </location>
</feature>
<feature type="region of interest" description="Disordered" evidence="1">
    <location>
        <begin position="170"/>
        <end position="197"/>
    </location>
</feature>
<feature type="compositionally biased region" description="Polar residues" evidence="1">
    <location>
        <begin position="130"/>
        <end position="144"/>
    </location>
</feature>
<comment type="caution">
    <text evidence="2">The sequence shown here is derived from an EMBL/GenBank/DDBJ whole genome shotgun (WGS) entry which is preliminary data.</text>
</comment>
<keyword evidence="3" id="KW-1185">Reference proteome</keyword>
<dbReference type="Proteomes" id="UP001201262">
    <property type="component" value="Unassembled WGS sequence"/>
</dbReference>
<accession>A0AAD4KT22</accession>
<proteinExistence type="predicted"/>
<feature type="region of interest" description="Disordered" evidence="1">
    <location>
        <begin position="1"/>
        <end position="31"/>
    </location>
</feature>
<evidence type="ECO:0000256" key="1">
    <source>
        <dbReference type="SAM" id="MobiDB-lite"/>
    </source>
</evidence>
<reference evidence="2" key="1">
    <citation type="submission" date="2021-12" db="EMBL/GenBank/DDBJ databases">
        <title>Convergent genome expansion in fungi linked to evolution of root-endophyte symbiosis.</title>
        <authorList>
            <consortium name="DOE Joint Genome Institute"/>
            <person name="Ke Y.-H."/>
            <person name="Bonito G."/>
            <person name="Liao H.-L."/>
            <person name="Looney B."/>
            <person name="Rojas-Flechas A."/>
            <person name="Nash J."/>
            <person name="Hameed K."/>
            <person name="Schadt C."/>
            <person name="Martin F."/>
            <person name="Crous P.W."/>
            <person name="Miettinen O."/>
            <person name="Magnuson J.K."/>
            <person name="Labbe J."/>
            <person name="Jacobson D."/>
            <person name="Doktycz M.J."/>
            <person name="Veneault-Fourrey C."/>
            <person name="Kuo A."/>
            <person name="Mondo S."/>
            <person name="Calhoun S."/>
            <person name="Riley R."/>
            <person name="Ohm R."/>
            <person name="LaButti K."/>
            <person name="Andreopoulos B."/>
            <person name="Pangilinan J."/>
            <person name="Nolan M."/>
            <person name="Tritt A."/>
            <person name="Clum A."/>
            <person name="Lipzen A."/>
            <person name="Daum C."/>
            <person name="Barry K."/>
            <person name="Grigoriev I.V."/>
            <person name="Vilgalys R."/>
        </authorList>
    </citation>
    <scope>NUCLEOTIDE SEQUENCE</scope>
    <source>
        <strain evidence="2">PMI_201</strain>
    </source>
</reference>